<protein>
    <submittedName>
        <fullName evidence="1">Uncharacterized protein</fullName>
    </submittedName>
</protein>
<dbReference type="EMBL" id="QLST01000008">
    <property type="protein sequence ID" value="RBA28366.1"/>
    <property type="molecule type" value="Genomic_DNA"/>
</dbReference>
<comment type="caution">
    <text evidence="1">The sequence shown here is derived from an EMBL/GenBank/DDBJ whole genome shotgun (WGS) entry which is preliminary data.</text>
</comment>
<proteinExistence type="predicted"/>
<name>A0A365P1I2_9FLAO</name>
<reference evidence="1 2" key="1">
    <citation type="submission" date="2018-06" db="EMBL/GenBank/DDBJ databases">
        <title>Flavobacterium tibetense sp. nov., isolated from a wetland YonghuCo on Tibetan Plateau.</title>
        <authorList>
            <person name="Xing P."/>
            <person name="Phurbu D."/>
            <person name="Lu H."/>
        </authorList>
    </citation>
    <scope>NUCLEOTIDE SEQUENCE [LARGE SCALE GENOMIC DNA]</scope>
    <source>
        <strain evidence="1 2">YH5</strain>
    </source>
</reference>
<organism evidence="1 2">
    <name type="scientific">Flavobacterium tibetense</name>
    <dbReference type="NCBI Taxonomy" id="2233533"/>
    <lineage>
        <taxon>Bacteria</taxon>
        <taxon>Pseudomonadati</taxon>
        <taxon>Bacteroidota</taxon>
        <taxon>Flavobacteriia</taxon>
        <taxon>Flavobacteriales</taxon>
        <taxon>Flavobacteriaceae</taxon>
        <taxon>Flavobacterium</taxon>
    </lineage>
</organism>
<dbReference type="Proteomes" id="UP000253319">
    <property type="component" value="Unassembled WGS sequence"/>
</dbReference>
<keyword evidence="2" id="KW-1185">Reference proteome</keyword>
<accession>A0A365P1I2</accession>
<dbReference type="OrthoDB" id="1073166at2"/>
<dbReference type="AlphaFoldDB" id="A0A365P1I2"/>
<dbReference type="RefSeq" id="WP_113989132.1">
    <property type="nucleotide sequence ID" value="NZ_QLST01000008.1"/>
</dbReference>
<gene>
    <name evidence="1" type="ORF">DPN68_08035</name>
</gene>
<evidence type="ECO:0000313" key="2">
    <source>
        <dbReference type="Proteomes" id="UP000253319"/>
    </source>
</evidence>
<sequence>MNNFFEELKKYFEVTPQEKVLEDWAKSAEFDKIGPTVEEFLKNTQMYYQIHSEDPQKGCLIENNQYSPKYSSGFFLSK</sequence>
<evidence type="ECO:0000313" key="1">
    <source>
        <dbReference type="EMBL" id="RBA28366.1"/>
    </source>
</evidence>